<dbReference type="AlphaFoldDB" id="A0AA36GY91"/>
<sequence>MYWWYECSKWYDAKIAVWMYRQSLCTQIASRMSYIFGLLMSGLIVLVNTLTLFGLRRQAKKLKRLYNTNAAKSDTRSSQSRLNMNFYIQGCVTATILVITLIGFHFLPTPKRTSQIQYVLINVVIWETVQTSNAVVLLLFNKPFRKLCKPRRMSLHSTTATLF</sequence>
<evidence type="ECO:0000259" key="2">
    <source>
        <dbReference type="Pfam" id="PF10328"/>
    </source>
</evidence>
<dbReference type="PANTHER" id="PTHR23017:SF3">
    <property type="entry name" value="G-PROTEIN COUPLED RECEPTORS FAMILY 1 PROFILE DOMAIN-CONTAINING PROTEIN"/>
    <property type="match status" value="1"/>
</dbReference>
<comment type="caution">
    <text evidence="3">The sequence shown here is derived from an EMBL/GenBank/DDBJ whole genome shotgun (WGS) entry which is preliminary data.</text>
</comment>
<dbReference type="PANTHER" id="PTHR23017">
    <property type="entry name" value="SERPENTINE RECEPTOR, CLASS X"/>
    <property type="match status" value="1"/>
</dbReference>
<keyword evidence="1" id="KW-0812">Transmembrane</keyword>
<organism evidence="3 4">
    <name type="scientific">Cylicocyclus nassatus</name>
    <name type="common">Nematode worm</name>
    <dbReference type="NCBI Taxonomy" id="53992"/>
    <lineage>
        <taxon>Eukaryota</taxon>
        <taxon>Metazoa</taxon>
        <taxon>Ecdysozoa</taxon>
        <taxon>Nematoda</taxon>
        <taxon>Chromadorea</taxon>
        <taxon>Rhabditida</taxon>
        <taxon>Rhabditina</taxon>
        <taxon>Rhabditomorpha</taxon>
        <taxon>Strongyloidea</taxon>
        <taxon>Strongylidae</taxon>
        <taxon>Cylicocyclus</taxon>
    </lineage>
</organism>
<dbReference type="Proteomes" id="UP001176961">
    <property type="component" value="Unassembled WGS sequence"/>
</dbReference>
<reference evidence="3" key="1">
    <citation type="submission" date="2023-07" db="EMBL/GenBank/DDBJ databases">
        <authorList>
            <consortium name="CYATHOMIX"/>
        </authorList>
    </citation>
    <scope>NUCLEOTIDE SEQUENCE</scope>
    <source>
        <strain evidence="3">N/A</strain>
    </source>
</reference>
<dbReference type="Pfam" id="PF10328">
    <property type="entry name" value="7TM_GPCR_Srx"/>
    <property type="match status" value="1"/>
</dbReference>
<protein>
    <recommendedName>
        <fullName evidence="2">7TM GPCR serpentine receptor class x (Srx) domain-containing protein</fullName>
    </recommendedName>
</protein>
<dbReference type="EMBL" id="CATQJL010000223">
    <property type="protein sequence ID" value="CAJ0600595.1"/>
    <property type="molecule type" value="Genomic_DNA"/>
</dbReference>
<feature type="transmembrane region" description="Helical" evidence="1">
    <location>
        <begin position="86"/>
        <end position="107"/>
    </location>
</feature>
<evidence type="ECO:0000256" key="1">
    <source>
        <dbReference type="SAM" id="Phobius"/>
    </source>
</evidence>
<accession>A0AA36GY91</accession>
<dbReference type="InterPro" id="IPR019430">
    <property type="entry name" value="7TM_GPCR_serpentine_rcpt_Srx"/>
</dbReference>
<keyword evidence="4" id="KW-1185">Reference proteome</keyword>
<name>A0AA36GY91_CYLNA</name>
<evidence type="ECO:0000313" key="4">
    <source>
        <dbReference type="Proteomes" id="UP001176961"/>
    </source>
</evidence>
<feature type="transmembrane region" description="Helical" evidence="1">
    <location>
        <begin position="34"/>
        <end position="55"/>
    </location>
</feature>
<feature type="domain" description="7TM GPCR serpentine receptor class x (Srx)" evidence="2">
    <location>
        <begin position="2"/>
        <end position="141"/>
    </location>
</feature>
<feature type="transmembrane region" description="Helical" evidence="1">
    <location>
        <begin position="119"/>
        <end position="140"/>
    </location>
</feature>
<proteinExistence type="predicted"/>
<gene>
    <name evidence="3" type="ORF">CYNAS_LOCUS12578</name>
</gene>
<keyword evidence="1" id="KW-1133">Transmembrane helix</keyword>
<evidence type="ECO:0000313" key="3">
    <source>
        <dbReference type="EMBL" id="CAJ0600595.1"/>
    </source>
</evidence>
<keyword evidence="1" id="KW-0472">Membrane</keyword>